<sequence>MTKRIIVVGAGFAGVMSALAAKRLINMTLEQNSERAEDIEVAVIAPEAQLVVRPRLYEEDAASMCAPLDGLFQLTGVRFVQGSVETIDVETQRVTSVDQTGRRSSLSYDRLVLAAGSDVVLPTAVAGLSEHSFAVDQLHSAVRLEEHLKKLPSVPATPGRNTVVVCGGGFTGLELAAELPGRLAKIAGLESDSTRVIVVERADVIGPDLSACMRPFVGQTLERLGVEVKLGTAVAGIDAGGVTTSTGERIETLTPIWTAGVAAAPLTRQIPGDKDASGRLRVDTHLRCPLAKAVFAAGDTACARTDENDEGAGSQHQYSRMSCQHALPMGRYAGHNAAADLLGLPTLRYSQVMLGTILDLGLDGAIFAAGDGDEAVVALAGAEAKPLKRWINETLIYPPRADDLAGALASGDPVNRTTVPAGLGC</sequence>
<dbReference type="GO" id="GO:0003955">
    <property type="term" value="F:NAD(P)H dehydrogenase (quinone) activity"/>
    <property type="evidence" value="ECO:0007669"/>
    <property type="project" value="TreeGrafter"/>
</dbReference>
<name>A0AAW0QAY0_9PEZI</name>
<proteinExistence type="inferred from homology"/>
<dbReference type="AlphaFoldDB" id="A0AAW0QAY0"/>
<dbReference type="EMBL" id="JAQQWP010000010">
    <property type="protein sequence ID" value="KAK8096501.1"/>
    <property type="molecule type" value="Genomic_DNA"/>
</dbReference>
<dbReference type="SUPFAM" id="SSF51905">
    <property type="entry name" value="FAD/NAD(P)-binding domain"/>
    <property type="match status" value="2"/>
</dbReference>
<dbReference type="Proteomes" id="UP001392437">
    <property type="component" value="Unassembled WGS sequence"/>
</dbReference>
<evidence type="ECO:0000256" key="1">
    <source>
        <dbReference type="ARBA" id="ARBA00001974"/>
    </source>
</evidence>
<dbReference type="GO" id="GO:0019646">
    <property type="term" value="P:aerobic electron transport chain"/>
    <property type="evidence" value="ECO:0007669"/>
    <property type="project" value="TreeGrafter"/>
</dbReference>
<keyword evidence="3" id="KW-0285">Flavoprotein</keyword>
<dbReference type="PANTHER" id="PTHR42913:SF3">
    <property type="entry name" value="64 KDA MITOCHONDRIAL NADH DEHYDROGENASE (EUROFUNG)"/>
    <property type="match status" value="1"/>
</dbReference>
<evidence type="ECO:0000313" key="7">
    <source>
        <dbReference type="EMBL" id="KAK8096501.1"/>
    </source>
</evidence>
<dbReference type="Gene3D" id="3.50.50.100">
    <property type="match status" value="1"/>
</dbReference>
<accession>A0AAW0QAY0</accession>
<dbReference type="PRINTS" id="PR00368">
    <property type="entry name" value="FADPNR"/>
</dbReference>
<dbReference type="Pfam" id="PF07992">
    <property type="entry name" value="Pyr_redox_2"/>
    <property type="match status" value="1"/>
</dbReference>
<dbReference type="PANTHER" id="PTHR42913">
    <property type="entry name" value="APOPTOSIS-INDUCING FACTOR 1"/>
    <property type="match status" value="1"/>
</dbReference>
<protein>
    <submittedName>
        <fullName evidence="7">Pyridine nucleotide-disulfide oxidoreductase family protein</fullName>
    </submittedName>
</protein>
<evidence type="ECO:0000256" key="5">
    <source>
        <dbReference type="ARBA" id="ARBA00023002"/>
    </source>
</evidence>
<keyword evidence="5" id="KW-0560">Oxidoreductase</keyword>
<dbReference type="PRINTS" id="PR00411">
    <property type="entry name" value="PNDRDTASEI"/>
</dbReference>
<evidence type="ECO:0000256" key="2">
    <source>
        <dbReference type="ARBA" id="ARBA00005272"/>
    </source>
</evidence>
<comment type="cofactor">
    <cofactor evidence="1">
        <name>FAD</name>
        <dbReference type="ChEBI" id="CHEBI:57692"/>
    </cofactor>
</comment>
<comment type="similarity">
    <text evidence="2">Belongs to the NADH dehydrogenase family.</text>
</comment>
<comment type="caution">
    <text evidence="7">The sequence shown here is derived from an EMBL/GenBank/DDBJ whole genome shotgun (WGS) entry which is preliminary data.</text>
</comment>
<dbReference type="InterPro" id="IPR036188">
    <property type="entry name" value="FAD/NAD-bd_sf"/>
</dbReference>
<reference evidence="7 8" key="1">
    <citation type="submission" date="2023-01" db="EMBL/GenBank/DDBJ databases">
        <title>Analysis of 21 Apiospora genomes using comparative genomics revels a genus with tremendous synthesis potential of carbohydrate active enzymes and secondary metabolites.</title>
        <authorList>
            <person name="Sorensen T."/>
        </authorList>
    </citation>
    <scope>NUCLEOTIDE SEQUENCE [LARGE SCALE GENOMIC DNA]</scope>
    <source>
        <strain evidence="7 8">CBS 117206</strain>
    </source>
</reference>
<evidence type="ECO:0000256" key="4">
    <source>
        <dbReference type="ARBA" id="ARBA00022827"/>
    </source>
</evidence>
<feature type="domain" description="FAD/NAD(P)-binding" evidence="6">
    <location>
        <begin position="4"/>
        <end position="327"/>
    </location>
</feature>
<organism evidence="7 8">
    <name type="scientific">Apiospora kogelbergensis</name>
    <dbReference type="NCBI Taxonomy" id="1337665"/>
    <lineage>
        <taxon>Eukaryota</taxon>
        <taxon>Fungi</taxon>
        <taxon>Dikarya</taxon>
        <taxon>Ascomycota</taxon>
        <taxon>Pezizomycotina</taxon>
        <taxon>Sordariomycetes</taxon>
        <taxon>Xylariomycetidae</taxon>
        <taxon>Amphisphaeriales</taxon>
        <taxon>Apiosporaceae</taxon>
        <taxon>Apiospora</taxon>
    </lineage>
</organism>
<keyword evidence="4" id="KW-0274">FAD</keyword>
<evidence type="ECO:0000313" key="8">
    <source>
        <dbReference type="Proteomes" id="UP001392437"/>
    </source>
</evidence>
<evidence type="ECO:0000256" key="3">
    <source>
        <dbReference type="ARBA" id="ARBA00022630"/>
    </source>
</evidence>
<dbReference type="InterPro" id="IPR051169">
    <property type="entry name" value="NADH-Q_oxidoreductase"/>
</dbReference>
<keyword evidence="8" id="KW-1185">Reference proteome</keyword>
<evidence type="ECO:0000259" key="6">
    <source>
        <dbReference type="Pfam" id="PF07992"/>
    </source>
</evidence>
<dbReference type="InterPro" id="IPR023753">
    <property type="entry name" value="FAD/NAD-binding_dom"/>
</dbReference>
<gene>
    <name evidence="7" type="ORF">PG999_012445</name>
</gene>